<dbReference type="PROSITE" id="PS50835">
    <property type="entry name" value="IG_LIKE"/>
    <property type="match status" value="6"/>
</dbReference>
<feature type="domain" description="Ig-like" evidence="10">
    <location>
        <begin position="467"/>
        <end position="560"/>
    </location>
</feature>
<feature type="transmembrane region" description="Helical" evidence="8">
    <location>
        <begin position="135"/>
        <end position="156"/>
    </location>
</feature>
<keyword evidence="8" id="KW-0812">Transmembrane</keyword>
<feature type="transmembrane region" description="Helical" evidence="8">
    <location>
        <begin position="588"/>
        <end position="612"/>
    </location>
</feature>
<dbReference type="InterPro" id="IPR036179">
    <property type="entry name" value="Ig-like_dom_sf"/>
</dbReference>
<dbReference type="EMBL" id="KQ041843">
    <property type="protein sequence ID" value="KKF21736.1"/>
    <property type="molecule type" value="Genomic_DNA"/>
</dbReference>
<accession>A0A0F8CKD9</accession>
<dbReference type="InterPro" id="IPR003598">
    <property type="entry name" value="Ig_sub2"/>
</dbReference>
<dbReference type="CDD" id="cd00099">
    <property type="entry name" value="IgV"/>
    <property type="match status" value="4"/>
</dbReference>
<evidence type="ECO:0000256" key="8">
    <source>
        <dbReference type="SAM" id="Phobius"/>
    </source>
</evidence>
<dbReference type="AlphaFoldDB" id="A0A0F8CKD9"/>
<dbReference type="InterPro" id="IPR003599">
    <property type="entry name" value="Ig_sub"/>
</dbReference>
<keyword evidence="7" id="KW-0325">Glycoprotein</keyword>
<evidence type="ECO:0000313" key="11">
    <source>
        <dbReference type="EMBL" id="KKF21736.1"/>
    </source>
</evidence>
<evidence type="ECO:0000256" key="1">
    <source>
        <dbReference type="ARBA" id="ARBA00004236"/>
    </source>
</evidence>
<feature type="domain" description="Ig-like" evidence="10">
    <location>
        <begin position="876"/>
        <end position="983"/>
    </location>
</feature>
<feature type="transmembrane region" description="Helical" evidence="8">
    <location>
        <begin position="1010"/>
        <end position="1031"/>
    </location>
</feature>
<feature type="domain" description="Ig-like" evidence="10">
    <location>
        <begin position="774"/>
        <end position="867"/>
    </location>
</feature>
<feature type="domain" description="Ig-like" evidence="10">
    <location>
        <begin position="622"/>
        <end position="715"/>
    </location>
</feature>
<feature type="domain" description="Ig-like" evidence="10">
    <location>
        <begin position="16"/>
        <end position="109"/>
    </location>
</feature>
<evidence type="ECO:0000256" key="7">
    <source>
        <dbReference type="ARBA" id="ARBA00023180"/>
    </source>
</evidence>
<keyword evidence="3 9" id="KW-0732">Signal</keyword>
<dbReference type="InterPro" id="IPR007110">
    <property type="entry name" value="Ig-like_dom"/>
</dbReference>
<dbReference type="InterPro" id="IPR013783">
    <property type="entry name" value="Ig-like_fold"/>
</dbReference>
<proteinExistence type="predicted"/>
<dbReference type="SMART" id="SM00408">
    <property type="entry name" value="IGc2"/>
    <property type="match status" value="5"/>
</dbReference>
<protein>
    <recommendedName>
        <fullName evidence="10">Ig-like domain-containing protein</fullName>
    </recommendedName>
</protein>
<dbReference type="PANTHER" id="PTHR19433:SF111">
    <property type="entry name" value="T CELL RECEPTOR ALPHA VARIABLE 4"/>
    <property type="match status" value="1"/>
</dbReference>
<feature type="transmembrane region" description="Helical" evidence="8">
    <location>
        <begin position="979"/>
        <end position="998"/>
    </location>
</feature>
<evidence type="ECO:0000256" key="2">
    <source>
        <dbReference type="ARBA" id="ARBA00022475"/>
    </source>
</evidence>
<evidence type="ECO:0000259" key="10">
    <source>
        <dbReference type="PROSITE" id="PS50835"/>
    </source>
</evidence>
<reference evidence="11" key="1">
    <citation type="journal article" date="2015" name="PLoS Genet.">
        <title>Genome Sequencing of the Perciform Fish Larimichthys crocea Provides Insights into Molecular and Genetic Mechanisms of Stress Adaptation.</title>
        <authorList>
            <person name="Ao J."/>
            <person name="Mu Y."/>
            <person name="Xiang L.X."/>
            <person name="Fan D."/>
            <person name="Feng M."/>
            <person name="Zhang S."/>
            <person name="Shi Q."/>
            <person name="Zhu L.Y."/>
            <person name="Li T."/>
            <person name="Ding Y."/>
            <person name="Nie L."/>
            <person name="Li Q."/>
            <person name="Dong W.R."/>
            <person name="Jiang L."/>
            <person name="Sun B."/>
            <person name="Zhang X."/>
            <person name="Li M."/>
            <person name="Zhang H.Q."/>
            <person name="Xie S."/>
            <person name="Zhu Y."/>
            <person name="Jiang X."/>
            <person name="Wang X."/>
            <person name="Mu P."/>
            <person name="Chen W."/>
            <person name="Yue Z."/>
            <person name="Wang Z."/>
            <person name="Wang J."/>
            <person name="Shao J.Z."/>
            <person name="Chen X."/>
        </authorList>
    </citation>
    <scope>NUCLEOTIDE SEQUENCE [LARGE SCALE GENOMIC DNA]</scope>
    <source>
        <strain evidence="11">SSNF</strain>
        <tissue evidence="11">Blood</tissue>
    </source>
</reference>
<feature type="chain" id="PRO_5002528106" description="Ig-like domain-containing protein" evidence="9">
    <location>
        <begin position="21"/>
        <end position="1087"/>
    </location>
</feature>
<dbReference type="GO" id="GO:0009617">
    <property type="term" value="P:response to bacterium"/>
    <property type="evidence" value="ECO:0007669"/>
    <property type="project" value="TreeGrafter"/>
</dbReference>
<keyword evidence="4" id="KW-0391">Immunity</keyword>
<evidence type="ECO:0000256" key="9">
    <source>
        <dbReference type="SAM" id="SignalP"/>
    </source>
</evidence>
<dbReference type="Gene3D" id="2.60.40.10">
    <property type="entry name" value="Immunoglobulins"/>
    <property type="match status" value="7"/>
</dbReference>
<gene>
    <name evidence="11" type="ORF">EH28_02002</name>
</gene>
<keyword evidence="8" id="KW-1133">Transmembrane helix</keyword>
<dbReference type="SMART" id="SM00409">
    <property type="entry name" value="IG"/>
    <property type="match status" value="7"/>
</dbReference>
<keyword evidence="5 8" id="KW-0472">Membrane</keyword>
<dbReference type="SUPFAM" id="SSF48726">
    <property type="entry name" value="Immunoglobulin"/>
    <property type="match status" value="7"/>
</dbReference>
<dbReference type="PANTHER" id="PTHR19433">
    <property type="entry name" value="T-CELL RECEPTOR ALPHA CHAIN V REGION-RELATED"/>
    <property type="match status" value="1"/>
</dbReference>
<sequence length="1087" mass="120530">MRSFRTALILCSLSWITVSGSELQTVDVQPGQEVTLLCSNISKHPTHADWFRLAYGTKPLCISSMYGSGGEAESCDGFQNEKFEMSSNVSTVFLKIKQVDVSDSGLYFCGFYIDRHTVIATATHLNVYGAKLTSVILGSLIVFLLMVIVGLVVKILKLQTGQIFISYSESHTVEVQPGENVTLLSKNISKYEAVTFWFRLVDRNTANCISVMINFNKVEYCKTFQSGRFQMGTNVSSVFLNIQKVDLSDSGLYLCGFYIKGRPSFTVVHLNVKDESAGAKLTSVILGSLIVFLLMVIIGLLVKIRKLQTGWISLSVSEFHTVEVQPGEDVTLLCSNFTTFTSHVFWFKLDNRHNISCISYMTSHDGNVSFCDGFQNGKFNMTSNSTTLFLEIKQVDVSDSGLYFCGNKAEGNWPVIVSATHLRVQEAFDGITGPMMLGVILGALIVVLVIVIIGLAVKTSQHQTGWISLSVSEFHTVEVQPGEDATLLCSNFTTLMSHVFWFKLDNRHNISCISSMLSHDGNVSFCDGFQNGKFNMTSNITTLFLEIKQVDVSDSGLYFCGNKADGNWPVIVSATHLRVQEAFDGITGLMMLGVILGALIIVLVIVIIGLAVKTTKLQTGWISVSASESQTVEVQPGQEVTLLCSNFSSVPTYIFWFKLVNRTQPRCISRMFNPLKSATFCRGVQNEKFEMRSNISTVFLKIKQVDLSDSGLYFCGKYTDSDPVIVDATYLEVQETTDAITKLTSVTLGGLTVFLLMLIIGLVVKIRKLQTGWISVSASESQTVEVQPGQEVTLLCSNFSSGPTYIVWFKLVNRTQPRCISHMFNPLKPATFCRGVQNEKFEMRSNISTVFLKIKQVDLSDSGLYFCGKYISSNDPVIVDATYLEVQGWISVSASESHTVDVQAGEDVTLLCSNISSISNYRFWSRLVNGTMIRCIASFYGANNNPQYCDEYQNGNFEMTSNSSDVYLKIKQVDLSDSGMYFCGFFLDGHILINIKLLNVQETPDAITKLTSVTLGGLTVFLLMVIIGLVVKIRKLQTAQYQEHSPQTQDLDSDDLNYAALRFLPDPNLRPASERELETNVVYAATR</sequence>
<evidence type="ECO:0000256" key="4">
    <source>
        <dbReference type="ARBA" id="ARBA00022859"/>
    </source>
</evidence>
<evidence type="ECO:0000256" key="5">
    <source>
        <dbReference type="ARBA" id="ARBA00023136"/>
    </source>
</evidence>
<feature type="transmembrane region" description="Helical" evidence="8">
    <location>
        <begin position="743"/>
        <end position="764"/>
    </location>
</feature>
<keyword evidence="2" id="KW-1003">Cell membrane</keyword>
<evidence type="ECO:0000256" key="6">
    <source>
        <dbReference type="ARBA" id="ARBA00023157"/>
    </source>
</evidence>
<feature type="signal peptide" evidence="9">
    <location>
        <begin position="1"/>
        <end position="20"/>
    </location>
</feature>
<dbReference type="GO" id="GO:0002376">
    <property type="term" value="P:immune system process"/>
    <property type="evidence" value="ECO:0007669"/>
    <property type="project" value="UniProtKB-KW"/>
</dbReference>
<dbReference type="GO" id="GO:0005886">
    <property type="term" value="C:plasma membrane"/>
    <property type="evidence" value="ECO:0007669"/>
    <property type="project" value="UniProtKB-SubCell"/>
</dbReference>
<evidence type="ECO:0000256" key="3">
    <source>
        <dbReference type="ARBA" id="ARBA00022729"/>
    </source>
</evidence>
<feature type="transmembrane region" description="Helical" evidence="8">
    <location>
        <begin position="435"/>
        <end position="457"/>
    </location>
</feature>
<comment type="subcellular location">
    <subcellularLocation>
        <location evidence="1">Cell membrane</location>
    </subcellularLocation>
</comment>
<organism evidence="11">
    <name type="scientific">Larimichthys crocea</name>
    <name type="common">Large yellow croaker</name>
    <name type="synonym">Pseudosciaena crocea</name>
    <dbReference type="NCBI Taxonomy" id="215358"/>
    <lineage>
        <taxon>Eukaryota</taxon>
        <taxon>Metazoa</taxon>
        <taxon>Chordata</taxon>
        <taxon>Craniata</taxon>
        <taxon>Vertebrata</taxon>
        <taxon>Euteleostomi</taxon>
        <taxon>Actinopterygii</taxon>
        <taxon>Neopterygii</taxon>
        <taxon>Teleostei</taxon>
        <taxon>Neoteleostei</taxon>
        <taxon>Acanthomorphata</taxon>
        <taxon>Eupercaria</taxon>
        <taxon>Sciaenidae</taxon>
        <taxon>Larimichthys</taxon>
    </lineage>
</organism>
<dbReference type="Pfam" id="PF07686">
    <property type="entry name" value="V-set"/>
    <property type="match status" value="7"/>
</dbReference>
<feature type="domain" description="Ig-like" evidence="10">
    <location>
        <begin position="312"/>
        <end position="405"/>
    </location>
</feature>
<feature type="transmembrane region" description="Helical" evidence="8">
    <location>
        <begin position="281"/>
        <end position="302"/>
    </location>
</feature>
<dbReference type="InterPro" id="IPR052051">
    <property type="entry name" value="TCR_complex_component"/>
</dbReference>
<dbReference type="InterPro" id="IPR013106">
    <property type="entry name" value="Ig_V-set"/>
</dbReference>
<name>A0A0F8CKD9_LARCR</name>
<dbReference type="SMART" id="SM00406">
    <property type="entry name" value="IGv"/>
    <property type="match status" value="7"/>
</dbReference>
<keyword evidence="6" id="KW-1015">Disulfide bond</keyword>